<organism evidence="1 2">
    <name type="scientific">Methylobacterium terricola</name>
    <dbReference type="NCBI Taxonomy" id="2583531"/>
    <lineage>
        <taxon>Bacteria</taxon>
        <taxon>Pseudomonadati</taxon>
        <taxon>Pseudomonadota</taxon>
        <taxon>Alphaproteobacteria</taxon>
        <taxon>Hyphomicrobiales</taxon>
        <taxon>Methylobacteriaceae</taxon>
        <taxon>Methylobacterium</taxon>
    </lineage>
</organism>
<dbReference type="Proteomes" id="UP000305267">
    <property type="component" value="Unassembled WGS sequence"/>
</dbReference>
<gene>
    <name evidence="1" type="ORF">FF100_04660</name>
</gene>
<sequence length="208" mass="23295">MSADTTIRDILAKYDEDVRSATWKVQSATVIYHRAIERIAAKAGIRFDPPQILRAERDEAVILVTGRLGDMTVWSIGEAMVNVNYRVSGKQAAYVWAMAEKRAVDRVVLKLIGLHGIVYSENEADEFKPGRAAAGAPDEDEAASRFIAECYSRIEKAHEAGSLIRWWNSEERKQACRDFDIRPDEIAAIKSRLMDRVNAVSPKTEAAE</sequence>
<dbReference type="OrthoDB" id="8015888at2"/>
<dbReference type="EMBL" id="VDDA01000002">
    <property type="protein sequence ID" value="TNC14874.1"/>
    <property type="molecule type" value="Genomic_DNA"/>
</dbReference>
<accession>A0A5C4LKC9</accession>
<name>A0A5C4LKC9_9HYPH</name>
<dbReference type="RefSeq" id="WP_139034415.1">
    <property type="nucleotide sequence ID" value="NZ_VDDA01000002.1"/>
</dbReference>
<keyword evidence="2" id="KW-1185">Reference proteome</keyword>
<comment type="caution">
    <text evidence="1">The sequence shown here is derived from an EMBL/GenBank/DDBJ whole genome shotgun (WGS) entry which is preliminary data.</text>
</comment>
<proteinExistence type="predicted"/>
<dbReference type="GO" id="GO:0016740">
    <property type="term" value="F:transferase activity"/>
    <property type="evidence" value="ECO:0007669"/>
    <property type="project" value="UniProtKB-KW"/>
</dbReference>
<reference evidence="1 2" key="1">
    <citation type="submission" date="2019-06" db="EMBL/GenBank/DDBJ databases">
        <title>Genome of Methylobacterium sp. 17Sr1-39.</title>
        <authorList>
            <person name="Seo T."/>
        </authorList>
    </citation>
    <scope>NUCLEOTIDE SEQUENCE [LARGE SCALE GENOMIC DNA]</scope>
    <source>
        <strain evidence="1 2">17Sr1-39</strain>
    </source>
</reference>
<keyword evidence="1" id="KW-0808">Transferase</keyword>
<evidence type="ECO:0000313" key="2">
    <source>
        <dbReference type="Proteomes" id="UP000305267"/>
    </source>
</evidence>
<dbReference type="AlphaFoldDB" id="A0A5C4LKC9"/>
<evidence type="ECO:0000313" key="1">
    <source>
        <dbReference type="EMBL" id="TNC14874.1"/>
    </source>
</evidence>
<protein>
    <submittedName>
        <fullName evidence="1">Trna delta-isopentenylpyrophosphate transferase</fullName>
    </submittedName>
</protein>